<evidence type="ECO:0000313" key="7">
    <source>
        <dbReference type="EMBL" id="CAA9475273.1"/>
    </source>
</evidence>
<keyword evidence="5 6" id="KW-0472">Membrane</keyword>
<feature type="transmembrane region" description="Helical" evidence="6">
    <location>
        <begin position="345"/>
        <end position="365"/>
    </location>
</feature>
<dbReference type="PANTHER" id="PTHR30250:SF11">
    <property type="entry name" value="O-ANTIGEN TRANSPORTER-RELATED"/>
    <property type="match status" value="1"/>
</dbReference>
<feature type="transmembrane region" description="Helical" evidence="6">
    <location>
        <begin position="44"/>
        <end position="62"/>
    </location>
</feature>
<organism evidence="7">
    <name type="scientific">uncultured Solirubrobacteraceae bacterium</name>
    <dbReference type="NCBI Taxonomy" id="1162706"/>
    <lineage>
        <taxon>Bacteria</taxon>
        <taxon>Bacillati</taxon>
        <taxon>Actinomycetota</taxon>
        <taxon>Thermoleophilia</taxon>
        <taxon>Solirubrobacterales</taxon>
        <taxon>Solirubrobacteraceae</taxon>
        <taxon>environmental samples</taxon>
    </lineage>
</organism>
<feature type="transmembrane region" description="Helical" evidence="6">
    <location>
        <begin position="153"/>
        <end position="173"/>
    </location>
</feature>
<feature type="transmembrane region" description="Helical" evidence="6">
    <location>
        <begin position="311"/>
        <end position="333"/>
    </location>
</feature>
<feature type="transmembrane region" description="Helical" evidence="6">
    <location>
        <begin position="83"/>
        <end position="105"/>
    </location>
</feature>
<evidence type="ECO:0000256" key="3">
    <source>
        <dbReference type="ARBA" id="ARBA00022692"/>
    </source>
</evidence>
<sequence length="444" mass="45666">MSDTRSYGRGARILSVGIATTGLVTFAYFSLAKHALTDAEYENITVLWAVLFLIISIIYRPVEQLLARTLSVRRAQAAPRGSPVRTALTIQLSFAALFLAVALAAREPIRDGVLAGSESLFWVLIIAVLAYAASYFARGWLAGHGEFGSYGGLVFLEACSRCLFALAVVIGIASGQSAVALGIAAAPLVSLVVVPWALRRRAAAAAAPAAATPADAPAASTDLSLREGGGFAGAVVAIMAAEQALLNAPVLIVDATASNEALAGFAFTVLLITRAPLQLFQAIQTTLLPHLSGLAATDGEDSFRDALRVTLLAIAGFAAIVILALALIGPWAMELLFPPKDSALTYGRLGLVLVGAGMGFHLAAGTFNQAALARGRAAAAAVAWVGSGILFLVWLALSPLEDPILAVEAGYCATTALLAMALWRIEAAGHSGAPRAAPAAQTAA</sequence>
<evidence type="ECO:0000256" key="4">
    <source>
        <dbReference type="ARBA" id="ARBA00022989"/>
    </source>
</evidence>
<keyword evidence="2" id="KW-1003">Cell membrane</keyword>
<feature type="transmembrane region" description="Helical" evidence="6">
    <location>
        <begin position="179"/>
        <end position="198"/>
    </location>
</feature>
<evidence type="ECO:0000256" key="2">
    <source>
        <dbReference type="ARBA" id="ARBA00022475"/>
    </source>
</evidence>
<name>A0A6J4RSZ4_9ACTN</name>
<dbReference type="EMBL" id="CADCVP010000055">
    <property type="protein sequence ID" value="CAA9475273.1"/>
    <property type="molecule type" value="Genomic_DNA"/>
</dbReference>
<evidence type="ECO:0000256" key="6">
    <source>
        <dbReference type="SAM" id="Phobius"/>
    </source>
</evidence>
<dbReference type="PANTHER" id="PTHR30250">
    <property type="entry name" value="PST FAMILY PREDICTED COLANIC ACID TRANSPORTER"/>
    <property type="match status" value="1"/>
</dbReference>
<evidence type="ECO:0000256" key="1">
    <source>
        <dbReference type="ARBA" id="ARBA00004651"/>
    </source>
</evidence>
<feature type="transmembrane region" description="Helical" evidence="6">
    <location>
        <begin position="377"/>
        <end position="397"/>
    </location>
</feature>
<keyword evidence="4 6" id="KW-1133">Transmembrane helix</keyword>
<comment type="subcellular location">
    <subcellularLocation>
        <location evidence="1">Cell membrane</location>
        <topology evidence="1">Multi-pass membrane protein</topology>
    </subcellularLocation>
</comment>
<dbReference type="InterPro" id="IPR050833">
    <property type="entry name" value="Poly_Biosynth_Transport"/>
</dbReference>
<accession>A0A6J4RSZ4</accession>
<feature type="transmembrane region" description="Helical" evidence="6">
    <location>
        <begin position="12"/>
        <end position="32"/>
    </location>
</feature>
<dbReference type="GO" id="GO:0005886">
    <property type="term" value="C:plasma membrane"/>
    <property type="evidence" value="ECO:0007669"/>
    <property type="project" value="UniProtKB-SubCell"/>
</dbReference>
<keyword evidence="3 6" id="KW-0812">Transmembrane</keyword>
<dbReference type="AlphaFoldDB" id="A0A6J4RSZ4"/>
<feature type="transmembrane region" description="Helical" evidence="6">
    <location>
        <begin position="403"/>
        <end position="425"/>
    </location>
</feature>
<feature type="transmembrane region" description="Helical" evidence="6">
    <location>
        <begin position="120"/>
        <end position="141"/>
    </location>
</feature>
<gene>
    <name evidence="7" type="ORF">AVDCRST_MAG69-378</name>
</gene>
<proteinExistence type="predicted"/>
<evidence type="ECO:0000256" key="5">
    <source>
        <dbReference type="ARBA" id="ARBA00023136"/>
    </source>
</evidence>
<protein>
    <submittedName>
        <fullName evidence="7">Polysaccharide biosynthesis protein</fullName>
    </submittedName>
</protein>
<reference evidence="7" key="1">
    <citation type="submission" date="2020-02" db="EMBL/GenBank/DDBJ databases">
        <authorList>
            <person name="Meier V. D."/>
        </authorList>
    </citation>
    <scope>NUCLEOTIDE SEQUENCE</scope>
    <source>
        <strain evidence="7">AVDCRST_MAG69</strain>
    </source>
</reference>